<name>X1NXY6_9ZZZZ</name>
<dbReference type="InterPro" id="IPR013783">
    <property type="entry name" value="Ig-like_fold"/>
</dbReference>
<comment type="caution">
    <text evidence="1">The sequence shown here is derived from an EMBL/GenBank/DDBJ whole genome shotgun (WGS) entry which is preliminary data.</text>
</comment>
<evidence type="ECO:0000313" key="1">
    <source>
        <dbReference type="EMBL" id="GAI31650.1"/>
    </source>
</evidence>
<reference evidence="1" key="1">
    <citation type="journal article" date="2014" name="Front. Microbiol.">
        <title>High frequency of phylogenetically diverse reductive dehalogenase-homologous genes in deep subseafloor sedimentary metagenomes.</title>
        <authorList>
            <person name="Kawai M."/>
            <person name="Futagami T."/>
            <person name="Toyoda A."/>
            <person name="Takaki Y."/>
            <person name="Nishi S."/>
            <person name="Hori S."/>
            <person name="Arai W."/>
            <person name="Tsubouchi T."/>
            <person name="Morono Y."/>
            <person name="Uchiyama I."/>
            <person name="Ito T."/>
            <person name="Fujiyama A."/>
            <person name="Inagaki F."/>
            <person name="Takami H."/>
        </authorList>
    </citation>
    <scope>NUCLEOTIDE SEQUENCE</scope>
    <source>
        <strain evidence="1">Expedition CK06-06</strain>
    </source>
</reference>
<gene>
    <name evidence="1" type="ORF">S06H3_26886</name>
</gene>
<accession>X1NXY6</accession>
<feature type="non-terminal residue" evidence="1">
    <location>
        <position position="1"/>
    </location>
</feature>
<sequence length="293" mass="33128">ISIRQSMFQPTEKGNFAYTIPVHADYDRLWADFYDENDNYLGKATRGFYGIESSVDVNVTVDKKIYHMGEEVGIVIGLKNRQEASYDVIAKMVVKDPANLKVFEESQLVSIPSDGSTEERVSFTLPSDAMEGNYTVQAKVYHYTEMAGFGSTSFEVASAFLRLSMKFPDVFIPNSINPVFFDIKNVGMDDVAEGQLTVRLYDPDKYIVWVDTKEITNLLPNSSMTVSFSLALDEIKFGDYQLEYALSYGSRVMHGVAQIPCDVVMSLGFDKTWYRVREELNANLELVNIGKFK</sequence>
<dbReference type="Gene3D" id="2.60.40.10">
    <property type="entry name" value="Immunoglobulins"/>
    <property type="match status" value="1"/>
</dbReference>
<dbReference type="EMBL" id="BARV01015566">
    <property type="protein sequence ID" value="GAI31650.1"/>
    <property type="molecule type" value="Genomic_DNA"/>
</dbReference>
<proteinExistence type="predicted"/>
<protein>
    <submittedName>
        <fullName evidence="1">Uncharacterized protein</fullName>
    </submittedName>
</protein>
<organism evidence="1">
    <name type="scientific">marine sediment metagenome</name>
    <dbReference type="NCBI Taxonomy" id="412755"/>
    <lineage>
        <taxon>unclassified sequences</taxon>
        <taxon>metagenomes</taxon>
        <taxon>ecological metagenomes</taxon>
    </lineage>
</organism>
<feature type="non-terminal residue" evidence="1">
    <location>
        <position position="293"/>
    </location>
</feature>
<dbReference type="AlphaFoldDB" id="X1NXY6"/>